<keyword evidence="6" id="KW-0539">Nucleus</keyword>
<evidence type="ECO:0000313" key="8">
    <source>
        <dbReference type="EMBL" id="KAF3339078.1"/>
    </source>
</evidence>
<keyword evidence="3" id="KW-0805">Transcription regulation</keyword>
<protein>
    <submittedName>
        <fullName evidence="8">Putative WRKY transcription factor 40 isoform X3</fullName>
    </submittedName>
</protein>
<evidence type="ECO:0000256" key="3">
    <source>
        <dbReference type="ARBA" id="ARBA00023015"/>
    </source>
</evidence>
<keyword evidence="4" id="KW-0238">DNA-binding</keyword>
<dbReference type="Proteomes" id="UP000623129">
    <property type="component" value="Unassembled WGS sequence"/>
</dbReference>
<comment type="similarity">
    <text evidence="2">Belongs to the WRKY group II-a family.</text>
</comment>
<dbReference type="EMBL" id="SWLB01000004">
    <property type="protein sequence ID" value="KAF3339078.1"/>
    <property type="molecule type" value="Genomic_DNA"/>
</dbReference>
<dbReference type="GO" id="GO:0043565">
    <property type="term" value="F:sequence-specific DNA binding"/>
    <property type="evidence" value="ECO:0007669"/>
    <property type="project" value="InterPro"/>
</dbReference>
<dbReference type="PANTHER" id="PTHR31429">
    <property type="entry name" value="WRKY TRANSCRIPTION FACTOR 36-RELATED"/>
    <property type="match status" value="1"/>
</dbReference>
<dbReference type="InterPro" id="IPR003657">
    <property type="entry name" value="WRKY_dom"/>
</dbReference>
<comment type="caution">
    <text evidence="8">The sequence shown here is derived from an EMBL/GenBank/DDBJ whole genome shotgun (WGS) entry which is preliminary data.</text>
</comment>
<evidence type="ECO:0000256" key="2">
    <source>
        <dbReference type="ARBA" id="ARBA00008189"/>
    </source>
</evidence>
<comment type="subcellular location">
    <subcellularLocation>
        <location evidence="1">Nucleus</location>
    </subcellularLocation>
</comment>
<evidence type="ECO:0000313" key="9">
    <source>
        <dbReference type="Proteomes" id="UP000623129"/>
    </source>
</evidence>
<sequence length="300" mass="33979">MESYSEISDISLDLNVGLSPVALSEPPPVRELEAKLTEIYEENKRLTDKLNMFIDKYMILRSKVTDSNNCLSPTEEQQNAASPTSKKRKFDDCLTVKFDGISNERITDEVFRKESPSSNKGYSFKRFHEEINPKVTTILVQSDPANSSLVVKDGYQWRKYGQKVTRDNPSPRAYFRCSFAPSCPVKKKVQRSAEDQSVIIATYEGEHNHSKQCTNLSDNRLVSCYAARKNSCSTITLDLTQTDHLKPDVEKACYEIQNQELQTILLKQMTSFLSKDPNFTAALANAISEKVFQSVTDVCL</sequence>
<feature type="domain" description="WRKY" evidence="7">
    <location>
        <begin position="146"/>
        <end position="212"/>
    </location>
</feature>
<reference evidence="8" key="1">
    <citation type="submission" date="2020-01" db="EMBL/GenBank/DDBJ databases">
        <title>Genome sequence of Kobresia littledalei, the first chromosome-level genome in the family Cyperaceae.</title>
        <authorList>
            <person name="Qu G."/>
        </authorList>
    </citation>
    <scope>NUCLEOTIDE SEQUENCE</scope>
    <source>
        <strain evidence="8">C.B.Clarke</strain>
        <tissue evidence="8">Leaf</tissue>
    </source>
</reference>
<dbReference type="InterPro" id="IPR044810">
    <property type="entry name" value="WRKY_plant"/>
</dbReference>
<accession>A0A833RFZ2</accession>
<dbReference type="SMART" id="SM00774">
    <property type="entry name" value="WRKY"/>
    <property type="match status" value="1"/>
</dbReference>
<dbReference type="GO" id="GO:0051707">
    <property type="term" value="P:response to other organism"/>
    <property type="evidence" value="ECO:0007669"/>
    <property type="project" value="UniProtKB-ARBA"/>
</dbReference>
<dbReference type="Pfam" id="PF03106">
    <property type="entry name" value="WRKY"/>
    <property type="match status" value="1"/>
</dbReference>
<evidence type="ECO:0000259" key="7">
    <source>
        <dbReference type="PROSITE" id="PS50811"/>
    </source>
</evidence>
<evidence type="ECO:0000256" key="5">
    <source>
        <dbReference type="ARBA" id="ARBA00023163"/>
    </source>
</evidence>
<dbReference type="FunFam" id="2.20.25.80:FF:000008">
    <property type="entry name" value="WRKY transcription factor 40"/>
    <property type="match status" value="1"/>
</dbReference>
<evidence type="ECO:0000256" key="1">
    <source>
        <dbReference type="ARBA" id="ARBA00004123"/>
    </source>
</evidence>
<gene>
    <name evidence="8" type="ORF">FCM35_KLT16549</name>
</gene>
<dbReference type="PANTHER" id="PTHR31429:SF3">
    <property type="entry name" value="WRKY TRANSCRIPTION FACTOR 40-RELATED"/>
    <property type="match status" value="1"/>
</dbReference>
<keyword evidence="9" id="KW-1185">Reference proteome</keyword>
<dbReference type="PROSITE" id="PS50811">
    <property type="entry name" value="WRKY"/>
    <property type="match status" value="1"/>
</dbReference>
<dbReference type="InterPro" id="IPR036576">
    <property type="entry name" value="WRKY_dom_sf"/>
</dbReference>
<evidence type="ECO:0000256" key="4">
    <source>
        <dbReference type="ARBA" id="ARBA00023125"/>
    </source>
</evidence>
<dbReference type="AlphaFoldDB" id="A0A833RFZ2"/>
<dbReference type="GO" id="GO:0003700">
    <property type="term" value="F:DNA-binding transcription factor activity"/>
    <property type="evidence" value="ECO:0007669"/>
    <property type="project" value="InterPro"/>
</dbReference>
<keyword evidence="5" id="KW-0804">Transcription</keyword>
<dbReference type="Gene3D" id="2.20.25.80">
    <property type="entry name" value="WRKY domain"/>
    <property type="match status" value="1"/>
</dbReference>
<dbReference type="SUPFAM" id="SSF118290">
    <property type="entry name" value="WRKY DNA-binding domain"/>
    <property type="match status" value="1"/>
</dbReference>
<dbReference type="OrthoDB" id="1879341at2759"/>
<evidence type="ECO:0000256" key="6">
    <source>
        <dbReference type="ARBA" id="ARBA00023242"/>
    </source>
</evidence>
<dbReference type="GO" id="GO:0005634">
    <property type="term" value="C:nucleus"/>
    <property type="evidence" value="ECO:0007669"/>
    <property type="project" value="UniProtKB-SubCell"/>
</dbReference>
<name>A0A833RFZ2_9POAL</name>
<proteinExistence type="inferred from homology"/>
<organism evidence="8 9">
    <name type="scientific">Carex littledalei</name>
    <dbReference type="NCBI Taxonomy" id="544730"/>
    <lineage>
        <taxon>Eukaryota</taxon>
        <taxon>Viridiplantae</taxon>
        <taxon>Streptophyta</taxon>
        <taxon>Embryophyta</taxon>
        <taxon>Tracheophyta</taxon>
        <taxon>Spermatophyta</taxon>
        <taxon>Magnoliopsida</taxon>
        <taxon>Liliopsida</taxon>
        <taxon>Poales</taxon>
        <taxon>Cyperaceae</taxon>
        <taxon>Cyperoideae</taxon>
        <taxon>Cariceae</taxon>
        <taxon>Carex</taxon>
        <taxon>Carex subgen. Euthyceras</taxon>
    </lineage>
</organism>